<dbReference type="InterPro" id="IPR001841">
    <property type="entry name" value="Znf_RING"/>
</dbReference>
<keyword evidence="2" id="KW-0862">Zinc</keyword>
<evidence type="ECO:0000313" key="8">
    <source>
        <dbReference type="Proteomes" id="UP001151699"/>
    </source>
</evidence>
<evidence type="ECO:0000256" key="2">
    <source>
        <dbReference type="ARBA" id="ARBA00022833"/>
    </source>
</evidence>
<dbReference type="SUPFAM" id="SSF57850">
    <property type="entry name" value="RING/U-box"/>
    <property type="match status" value="1"/>
</dbReference>
<reference evidence="7" key="1">
    <citation type="submission" date="2022-07" db="EMBL/GenBank/DDBJ databases">
        <authorList>
            <person name="Trinca V."/>
            <person name="Uliana J.V.C."/>
            <person name="Torres T.T."/>
            <person name="Ward R.J."/>
            <person name="Monesi N."/>
        </authorList>
    </citation>
    <scope>NUCLEOTIDE SEQUENCE</scope>
    <source>
        <strain evidence="7">HSMRA1968</strain>
        <tissue evidence="7">Whole embryos</tissue>
    </source>
</reference>
<evidence type="ECO:0000259" key="6">
    <source>
        <dbReference type="PROSITE" id="PS50089"/>
    </source>
</evidence>
<name>A0A9Q0RV02_9DIPT</name>
<dbReference type="GO" id="GO:0008270">
    <property type="term" value="F:zinc ion binding"/>
    <property type="evidence" value="ECO:0007669"/>
    <property type="project" value="UniProtKB-KW"/>
</dbReference>
<dbReference type="InterPro" id="IPR037381">
    <property type="entry name" value="RFWD3"/>
</dbReference>
<dbReference type="GO" id="GO:0036297">
    <property type="term" value="P:interstrand cross-link repair"/>
    <property type="evidence" value="ECO:0007669"/>
    <property type="project" value="InterPro"/>
</dbReference>
<keyword evidence="1 3" id="KW-0479">Metal-binding</keyword>
<evidence type="ECO:0000313" key="7">
    <source>
        <dbReference type="EMBL" id="KAJ6635185.1"/>
    </source>
</evidence>
<proteinExistence type="predicted"/>
<evidence type="ECO:0000256" key="3">
    <source>
        <dbReference type="PROSITE-ProRule" id="PRU00175"/>
    </source>
</evidence>
<evidence type="ECO:0000256" key="1">
    <source>
        <dbReference type="ARBA" id="ARBA00022771"/>
    </source>
</evidence>
<feature type="coiled-coil region" evidence="4">
    <location>
        <begin position="73"/>
        <end position="100"/>
    </location>
</feature>
<feature type="region of interest" description="Disordered" evidence="5">
    <location>
        <begin position="172"/>
        <end position="203"/>
    </location>
</feature>
<evidence type="ECO:0000256" key="5">
    <source>
        <dbReference type="SAM" id="MobiDB-lite"/>
    </source>
</evidence>
<dbReference type="GO" id="GO:0016567">
    <property type="term" value="P:protein ubiquitination"/>
    <property type="evidence" value="ECO:0007669"/>
    <property type="project" value="InterPro"/>
</dbReference>
<dbReference type="Pfam" id="PF14634">
    <property type="entry name" value="zf-RING_5"/>
    <property type="match status" value="1"/>
</dbReference>
<feature type="non-terminal residue" evidence="7">
    <location>
        <position position="203"/>
    </location>
</feature>
<dbReference type="Gene3D" id="3.30.40.10">
    <property type="entry name" value="Zinc/RING finger domain, C3HC4 (zinc finger)"/>
    <property type="match status" value="1"/>
</dbReference>
<dbReference type="PANTHER" id="PTHR16047:SF7">
    <property type="entry name" value="E3 UBIQUITIN-PROTEIN LIGASE RFWD3"/>
    <property type="match status" value="1"/>
</dbReference>
<feature type="compositionally biased region" description="Polar residues" evidence="5">
    <location>
        <begin position="187"/>
        <end position="196"/>
    </location>
</feature>
<keyword evidence="4" id="KW-0175">Coiled coil</keyword>
<keyword evidence="8" id="KW-1185">Reference proteome</keyword>
<accession>A0A9Q0RV02</accession>
<dbReference type="PROSITE" id="PS50089">
    <property type="entry name" value="ZF_RING_2"/>
    <property type="match status" value="1"/>
</dbReference>
<dbReference type="AlphaFoldDB" id="A0A9Q0RV02"/>
<sequence>MNTECAICFELVRFTDTQTPIATRCGHIFHDNCINQYLGDVSDDSLRVCPQCNQFTKQSELIQLFRTAPGVFIRKQKLVIEQYRRNLRAMKENSRLQKELIKTLRSTIKIQNLQKGRPLVNTNPHTGTEEIEQQLRSLNLPNSSMPQHSSPMEPHTFIRKLVEAAYPPVKAFRSKNRRKDEAHRGNVRSSTVVSDKNLQDEKP</sequence>
<dbReference type="Proteomes" id="UP001151699">
    <property type="component" value="Chromosome C"/>
</dbReference>
<protein>
    <submittedName>
        <fullName evidence="7">E3 ubiquitin-protein ligase RFWD3</fullName>
    </submittedName>
</protein>
<comment type="caution">
    <text evidence="7">The sequence shown here is derived from an EMBL/GenBank/DDBJ whole genome shotgun (WGS) entry which is preliminary data.</text>
</comment>
<dbReference type="EMBL" id="WJQU01000004">
    <property type="protein sequence ID" value="KAJ6635185.1"/>
    <property type="molecule type" value="Genomic_DNA"/>
</dbReference>
<dbReference type="OrthoDB" id="8118048at2759"/>
<dbReference type="GO" id="GO:0004842">
    <property type="term" value="F:ubiquitin-protein transferase activity"/>
    <property type="evidence" value="ECO:0007669"/>
    <property type="project" value="InterPro"/>
</dbReference>
<organism evidence="7 8">
    <name type="scientific">Pseudolycoriella hygida</name>
    <dbReference type="NCBI Taxonomy" id="35572"/>
    <lineage>
        <taxon>Eukaryota</taxon>
        <taxon>Metazoa</taxon>
        <taxon>Ecdysozoa</taxon>
        <taxon>Arthropoda</taxon>
        <taxon>Hexapoda</taxon>
        <taxon>Insecta</taxon>
        <taxon>Pterygota</taxon>
        <taxon>Neoptera</taxon>
        <taxon>Endopterygota</taxon>
        <taxon>Diptera</taxon>
        <taxon>Nematocera</taxon>
        <taxon>Sciaroidea</taxon>
        <taxon>Sciaridae</taxon>
        <taxon>Pseudolycoriella</taxon>
    </lineage>
</organism>
<dbReference type="SMART" id="SM00184">
    <property type="entry name" value="RING"/>
    <property type="match status" value="1"/>
</dbReference>
<dbReference type="InterPro" id="IPR013083">
    <property type="entry name" value="Znf_RING/FYVE/PHD"/>
</dbReference>
<gene>
    <name evidence="7" type="primary">RFWD3</name>
    <name evidence="7" type="ORF">Bhyg_13769</name>
</gene>
<evidence type="ECO:0000256" key="4">
    <source>
        <dbReference type="SAM" id="Coils"/>
    </source>
</evidence>
<dbReference type="PANTHER" id="PTHR16047">
    <property type="entry name" value="RFWD3 PROTEIN"/>
    <property type="match status" value="1"/>
</dbReference>
<keyword evidence="1 3" id="KW-0863">Zinc-finger</keyword>
<feature type="domain" description="RING-type" evidence="6">
    <location>
        <begin position="5"/>
        <end position="53"/>
    </location>
</feature>
<dbReference type="GO" id="GO:0005634">
    <property type="term" value="C:nucleus"/>
    <property type="evidence" value="ECO:0007669"/>
    <property type="project" value="InterPro"/>
</dbReference>